<proteinExistence type="predicted"/>
<dbReference type="RefSeq" id="WP_190296952.1">
    <property type="nucleotide sequence ID" value="NZ_CP061172.1"/>
</dbReference>
<accession>A0A7H0Y1S7</accession>
<gene>
    <name evidence="1" type="ORF">IAQ67_13965</name>
</gene>
<sequence>MCSLTFNSILTEEMFKRAVTHLKKYQLNFFFDDGYCFNNDEIDLDNLNESISSQISEDLLVTNELGIGVEIPRSDEYELFSLDGLYEFIQNAEQGKVHNYELFVSPNMILVHVDYQRPRFEELDTIEYTLEQMWKNKKIIITLVEGFTIFSMRLIMERMFDKYTPPVFEEDLFIKIYSENGIDLSDAEEVIQAYIFECGTSLNLNLTPAPRPTSYDFFYADEDDSKQEKNKIRLRSLIQGKGISEVLKIYNSGNDIHNSEFLILTYTKVIEYVSQTVLRKEMLDSVTKKLYSPRALNPDSTFILELEKLYDEHRNYSKDHQAIKLTVQTCCDISDIESIAPKYLKKLSLETLASAISDTRNMIAHAKTNYRYKGQECPVDEMEQFAQCLKVVANQTIRWFARQHEDGRIV</sequence>
<evidence type="ECO:0008006" key="3">
    <source>
        <dbReference type="Google" id="ProtNLM"/>
    </source>
</evidence>
<evidence type="ECO:0000313" key="1">
    <source>
        <dbReference type="EMBL" id="QNR65035.1"/>
    </source>
</evidence>
<name>A0A7H0Y1S7_9BACL</name>
<organism evidence="1 2">
    <name type="scientific">Paenibacillus peoriae</name>
    <dbReference type="NCBI Taxonomy" id="59893"/>
    <lineage>
        <taxon>Bacteria</taxon>
        <taxon>Bacillati</taxon>
        <taxon>Bacillota</taxon>
        <taxon>Bacilli</taxon>
        <taxon>Bacillales</taxon>
        <taxon>Paenibacillaceae</taxon>
        <taxon>Paenibacillus</taxon>
    </lineage>
</organism>
<evidence type="ECO:0000313" key="2">
    <source>
        <dbReference type="Proteomes" id="UP000516384"/>
    </source>
</evidence>
<reference evidence="1 2" key="1">
    <citation type="submission" date="2020-09" db="EMBL/GenBank/DDBJ databases">
        <title>Characterization of Paenibacillus peoriae strain ZF390 with broad-spectrum antimicrobial activity as a potential biocontrol agent.</title>
        <authorList>
            <person name="Li L."/>
            <person name="Zhao Y."/>
            <person name="Li B."/>
            <person name="Xie X."/>
        </authorList>
    </citation>
    <scope>NUCLEOTIDE SEQUENCE [LARGE SCALE GENOMIC DNA]</scope>
    <source>
        <strain evidence="1 2">ZF390</strain>
    </source>
</reference>
<dbReference type="AlphaFoldDB" id="A0A7H0Y1S7"/>
<protein>
    <recommendedName>
        <fullName evidence="3">ApeA N-terminal domain-containing protein</fullName>
    </recommendedName>
</protein>
<dbReference type="EMBL" id="CP061172">
    <property type="protein sequence ID" value="QNR65035.1"/>
    <property type="molecule type" value="Genomic_DNA"/>
</dbReference>
<dbReference type="Proteomes" id="UP000516384">
    <property type="component" value="Chromosome"/>
</dbReference>